<evidence type="ECO:0000313" key="1">
    <source>
        <dbReference type="EMBL" id="QDM57109.1"/>
    </source>
</evidence>
<sequence length="57" mass="6316">MSADELPTLRDMALTLDNHAIEMTQKGNHEEALAAVTLAMALESRHRQTLDVGWPKS</sequence>
<dbReference type="GeneID" id="55618857"/>
<protein>
    <submittedName>
        <fullName evidence="1">Uncharacterized protein</fullName>
    </submittedName>
</protein>
<dbReference type="RefSeq" id="YP_009848436.1">
    <property type="nucleotide sequence ID" value="NC_048784.1"/>
</dbReference>
<gene>
    <name evidence="1" type="primary">46</name>
    <name evidence="1" type="ORF">SEA_WHACK_46</name>
</gene>
<name>A0A515MKF3_9CAUD</name>
<evidence type="ECO:0000313" key="2">
    <source>
        <dbReference type="Proteomes" id="UP000319882"/>
    </source>
</evidence>
<dbReference type="KEGG" id="vg:55618857"/>
<dbReference type="EMBL" id="MK967393">
    <property type="protein sequence ID" value="QDM57109.1"/>
    <property type="molecule type" value="Genomic_DNA"/>
</dbReference>
<organism evidence="1 2">
    <name type="scientific">Rhodococcus phage Whack</name>
    <dbReference type="NCBI Taxonomy" id="2591132"/>
    <lineage>
        <taxon>Viruses</taxon>
        <taxon>Duplodnaviria</taxon>
        <taxon>Heunggongvirae</taxon>
        <taxon>Uroviricota</taxon>
        <taxon>Caudoviricetes</taxon>
        <taxon>Whackvirus</taxon>
        <taxon>Whackvirus whack</taxon>
    </lineage>
</organism>
<proteinExistence type="predicted"/>
<keyword evidence="2" id="KW-1185">Reference proteome</keyword>
<reference evidence="1 2" key="1">
    <citation type="submission" date="2019-05" db="EMBL/GenBank/DDBJ databases">
        <authorList>
            <person name="Beaulieu J."/>
            <person name="Cox M."/>
            <person name="Nazim E."/>
            <person name="Robinson Z."/>
            <person name="Molloy S.D."/>
            <person name="Garlena R.A."/>
            <person name="Russell D.A."/>
            <person name="Pope W.H."/>
            <person name="Jacobs-Sera D."/>
            <person name="Hatfull G.F."/>
        </authorList>
    </citation>
    <scope>NUCLEOTIDE SEQUENCE [LARGE SCALE GENOMIC DNA]</scope>
</reference>
<accession>A0A515MKF3</accession>
<dbReference type="Proteomes" id="UP000319882">
    <property type="component" value="Segment"/>
</dbReference>